<dbReference type="RefSeq" id="WP_207333512.1">
    <property type="nucleotide sequence ID" value="NZ_JAFMYU010000001.1"/>
</dbReference>
<keyword evidence="1" id="KW-0812">Transmembrane</keyword>
<accession>A0A939FZD3</accession>
<gene>
    <name evidence="2" type="ORF">J2I48_00995</name>
</gene>
<name>A0A939FZD3_9BACT</name>
<dbReference type="Proteomes" id="UP000664795">
    <property type="component" value="Unassembled WGS sequence"/>
</dbReference>
<keyword evidence="1" id="KW-0472">Membrane</keyword>
<keyword evidence="1" id="KW-1133">Transmembrane helix</keyword>
<evidence type="ECO:0000256" key="1">
    <source>
        <dbReference type="SAM" id="Phobius"/>
    </source>
</evidence>
<dbReference type="AlphaFoldDB" id="A0A939FZD3"/>
<sequence>MESKEERVARRHRERDEKMRATPGFKAFNVMFVLAYPFIAVFTFVISSILALMSGVSRAGAWLASGGRSK</sequence>
<comment type="caution">
    <text evidence="2">The sequence shown here is derived from an EMBL/GenBank/DDBJ whole genome shotgun (WGS) entry which is preliminary data.</text>
</comment>
<evidence type="ECO:0000313" key="2">
    <source>
        <dbReference type="EMBL" id="MBO0929547.1"/>
    </source>
</evidence>
<protein>
    <submittedName>
        <fullName evidence="2">Uncharacterized protein</fullName>
    </submittedName>
</protein>
<feature type="transmembrane region" description="Helical" evidence="1">
    <location>
        <begin position="28"/>
        <end position="53"/>
    </location>
</feature>
<evidence type="ECO:0000313" key="3">
    <source>
        <dbReference type="Proteomes" id="UP000664795"/>
    </source>
</evidence>
<organism evidence="2 3">
    <name type="scientific">Fibrella aquatilis</name>
    <dbReference type="NCBI Taxonomy" id="2817059"/>
    <lineage>
        <taxon>Bacteria</taxon>
        <taxon>Pseudomonadati</taxon>
        <taxon>Bacteroidota</taxon>
        <taxon>Cytophagia</taxon>
        <taxon>Cytophagales</taxon>
        <taxon>Spirosomataceae</taxon>
        <taxon>Fibrella</taxon>
    </lineage>
</organism>
<reference evidence="2 3" key="1">
    <citation type="submission" date="2021-03" db="EMBL/GenBank/DDBJ databases">
        <title>Fibrella sp. HMF5036 genome sequencing and assembly.</title>
        <authorList>
            <person name="Kang H."/>
            <person name="Kim H."/>
            <person name="Bae S."/>
            <person name="Joh K."/>
        </authorList>
    </citation>
    <scope>NUCLEOTIDE SEQUENCE [LARGE SCALE GENOMIC DNA]</scope>
    <source>
        <strain evidence="2 3">HMF5036</strain>
    </source>
</reference>
<keyword evidence="3" id="KW-1185">Reference proteome</keyword>
<dbReference type="EMBL" id="JAFMYU010000001">
    <property type="protein sequence ID" value="MBO0929547.1"/>
    <property type="molecule type" value="Genomic_DNA"/>
</dbReference>
<proteinExistence type="predicted"/>